<organism evidence="1 2">
    <name type="scientific">Ferroplasma acidarmanus Fer1</name>
    <dbReference type="NCBI Taxonomy" id="333146"/>
    <lineage>
        <taxon>Archaea</taxon>
        <taxon>Methanobacteriati</taxon>
        <taxon>Thermoplasmatota</taxon>
        <taxon>Thermoplasmata</taxon>
        <taxon>Thermoplasmatales</taxon>
        <taxon>Ferroplasmaceae</taxon>
        <taxon>Ferroplasma</taxon>
    </lineage>
</organism>
<reference evidence="1 2" key="1">
    <citation type="journal article" date="2007" name="Proc. Natl. Acad. Sci. U.S.A.">
        <title>Genome dynamics in a natural archaeal population.</title>
        <authorList>
            <person name="Allen E.E."/>
            <person name="Tyson G.W."/>
            <person name="Whitaker R.J."/>
            <person name="Detter J.C."/>
            <person name="Richardson P.M."/>
            <person name="Banfield J.F."/>
        </authorList>
    </citation>
    <scope>NUCLEOTIDE SEQUENCE [LARGE SCALE GENOMIC DNA]</scope>
    <source>
        <strain evidence="2">fer1</strain>
    </source>
</reference>
<dbReference type="HOGENOM" id="CLU_2783866_0_0_2"/>
<dbReference type="AlphaFoldDB" id="S0ATH4"/>
<sequence length="68" mass="7319">MSQKIKDLNSPLLRLKGKSVKATIMVADSANYYSGTLIDTDGESILLSTSQGLVYLPSGFLIAVEVQK</sequence>
<evidence type="ECO:0000313" key="1">
    <source>
        <dbReference type="EMBL" id="AGO61405.1"/>
    </source>
</evidence>
<dbReference type="RefSeq" id="WP_009887460.1">
    <property type="nucleotide sequence ID" value="NC_021592.1"/>
</dbReference>
<proteinExistence type="predicted"/>
<dbReference type="EMBL" id="CP004145">
    <property type="protein sequence ID" value="AGO61405.1"/>
    <property type="molecule type" value="Genomic_DNA"/>
</dbReference>
<accession>S0ATH4</accession>
<evidence type="ECO:0000313" key="2">
    <source>
        <dbReference type="Proteomes" id="UP000014660"/>
    </source>
</evidence>
<gene>
    <name evidence="1" type="ORF">FACI_IFERC00001G1425</name>
</gene>
<dbReference type="GeneID" id="16025605"/>
<name>S0ATH4_FERAC</name>
<dbReference type="Proteomes" id="UP000014660">
    <property type="component" value="Chromosome"/>
</dbReference>
<dbReference type="KEGG" id="fac:FACI_IFERC01G1425"/>
<keyword evidence="2" id="KW-1185">Reference proteome</keyword>
<protein>
    <submittedName>
        <fullName evidence="1">Uncharacterized protein</fullName>
    </submittedName>
</protein>